<organism evidence="1">
    <name type="scientific">Legionella pneumophila</name>
    <dbReference type="NCBI Taxonomy" id="446"/>
    <lineage>
        <taxon>Bacteria</taxon>
        <taxon>Pseudomonadati</taxon>
        <taxon>Pseudomonadota</taxon>
        <taxon>Gammaproteobacteria</taxon>
        <taxon>Legionellales</taxon>
        <taxon>Legionellaceae</taxon>
        <taxon>Legionella</taxon>
    </lineage>
</organism>
<sequence length="477" mass="55665">MIIISISSISQLFMFKNLCERIKNKYQNNIVFVAFDCTEKVAERIQDAAYQLDIQFELQSSYLNESENINSVKPLSSMNLLDKFYYRMKPKSYKNATCELKIKKEIYIKDIKSNLTAAQYLIEKYNPKLILVGEDGVSGNVFLIKQAKQNKIPVINIPYEVSGKEDFVNLINEKIEEGTVIKFNFCESMYHKFIKRKFSHWILTTKYFDTILFPPELIIARLEYGIDLPNPWTTHGGNADLLVVESNAMLKHYIKENLNKNKLKLAGTVYCDVIYDSMNSSPIYKTSYLNKTKICDKTTSILISLPPSYHSTRKFKNEFPTYKDMIYNLFKMLRDLGPNTEITVSVHPAISLDELEIIKSFNITISHDWIIDLIPRFDIFFVFSYSSSIRWAIACGKPIINYDAYDHNLKIYDGVQGFFNYKYLKEVWQKLIDLQKKEEYEKVTNQMASIRDDWGNLDGENVNRICNLFDALINRKI</sequence>
<reference evidence="1" key="1">
    <citation type="journal article" date="2010" name="Appl. Environ. Microbiol.">
        <title>A specific real-time PCR for simultaneous detection and identification of Legionella pneumophila serogroup 1 in water and clinical samples.</title>
        <authorList>
            <person name="Merault N."/>
            <person name="Rusniok C."/>
            <person name="Jarraud S."/>
            <person name="Gomez-Valero L."/>
            <person name="Cazalet C."/>
            <person name="Marin M."/>
            <person name="Brachet E."/>
            <person name="Aegerter P."/>
            <person name="Gaillard J.L."/>
            <person name="Etienne J."/>
            <person name="Herrmann J.L."/>
            <person name="Lawrence C."/>
            <person name="Buchrieser C."/>
        </authorList>
    </citation>
    <scope>NUCLEOTIDE SEQUENCE</scope>
    <source>
        <strain evidence="1">ATCC 43736</strain>
    </source>
</reference>
<dbReference type="AlphaFoldDB" id="E7BB87"/>
<gene>
    <name evidence="1" type="ORF">LPSG13_012</name>
</gene>
<dbReference type="EMBL" id="FR747827">
    <property type="protein sequence ID" value="CBY79983.1"/>
    <property type="molecule type" value="Genomic_DNA"/>
</dbReference>
<proteinExistence type="predicted"/>
<dbReference type="SUPFAM" id="SSF53756">
    <property type="entry name" value="UDP-Glycosyltransferase/glycogen phosphorylase"/>
    <property type="match status" value="1"/>
</dbReference>
<dbReference type="RefSeq" id="WP_027226281.1">
    <property type="nucleotide sequence ID" value="NZ_UGOQ01000002.1"/>
</dbReference>
<protein>
    <recommendedName>
        <fullName evidence="2">CDP-Glycerol:Poly(Glycerophosphate) glycerophosphotransferase</fullName>
    </recommendedName>
</protein>
<name>E7BB87_LEGPN</name>
<accession>E7BB87</accession>
<evidence type="ECO:0008006" key="2">
    <source>
        <dbReference type="Google" id="ProtNLM"/>
    </source>
</evidence>
<evidence type="ECO:0000313" key="1">
    <source>
        <dbReference type="EMBL" id="CBY79983.1"/>
    </source>
</evidence>